<feature type="transmembrane region" description="Helical" evidence="2">
    <location>
        <begin position="223"/>
        <end position="242"/>
    </location>
</feature>
<keyword evidence="1" id="KW-0175">Coiled coil</keyword>
<protein>
    <submittedName>
        <fullName evidence="3">Prepilin peptidase</fullName>
        <ecNumber evidence="3">3.4.23.43</ecNumber>
    </submittedName>
</protein>
<dbReference type="RefSeq" id="WP_179977702.1">
    <property type="nucleotide sequence ID" value="NZ_JAJJPB010000050.1"/>
</dbReference>
<feature type="transmembrane region" description="Helical" evidence="2">
    <location>
        <begin position="25"/>
        <end position="43"/>
    </location>
</feature>
<keyword evidence="2" id="KW-0472">Membrane</keyword>
<dbReference type="EMBL" id="JAJJPB010000050">
    <property type="protein sequence ID" value="MCC9296788.1"/>
    <property type="molecule type" value="Genomic_DNA"/>
</dbReference>
<name>A0ABS8NAG0_9CLOT</name>
<evidence type="ECO:0000313" key="4">
    <source>
        <dbReference type="Proteomes" id="UP001165422"/>
    </source>
</evidence>
<dbReference type="EC" id="3.4.23.43" evidence="3"/>
<feature type="coiled-coil region" evidence="1">
    <location>
        <begin position="117"/>
        <end position="144"/>
    </location>
</feature>
<dbReference type="GO" id="GO:0004190">
    <property type="term" value="F:aspartic-type endopeptidase activity"/>
    <property type="evidence" value="ECO:0007669"/>
    <property type="project" value="UniProtKB-EC"/>
</dbReference>
<feature type="transmembrane region" description="Helical" evidence="2">
    <location>
        <begin position="254"/>
        <end position="270"/>
    </location>
</feature>
<reference evidence="3" key="1">
    <citation type="submission" date="2021-11" db="EMBL/GenBank/DDBJ databases">
        <authorList>
            <person name="Qingchun L."/>
            <person name="Dong Z."/>
            <person name="Zongwei Q."/>
            <person name="Jia Z."/>
            <person name="Duotao L."/>
        </authorList>
    </citation>
    <scope>NUCLEOTIDE SEQUENCE</scope>
    <source>
        <strain evidence="3">WLY-B-L2</strain>
    </source>
</reference>
<comment type="caution">
    <text evidence="3">The sequence shown here is derived from an EMBL/GenBank/DDBJ whole genome shotgun (WGS) entry which is preliminary data.</text>
</comment>
<proteinExistence type="predicted"/>
<keyword evidence="2" id="KW-1133">Transmembrane helix</keyword>
<keyword evidence="2" id="KW-0812">Transmembrane</keyword>
<evidence type="ECO:0000256" key="2">
    <source>
        <dbReference type="SAM" id="Phobius"/>
    </source>
</evidence>
<keyword evidence="3" id="KW-0378">Hydrolase</keyword>
<dbReference type="Proteomes" id="UP001165422">
    <property type="component" value="Unassembled WGS sequence"/>
</dbReference>
<evidence type="ECO:0000313" key="3">
    <source>
        <dbReference type="EMBL" id="MCC9296788.1"/>
    </source>
</evidence>
<evidence type="ECO:0000256" key="1">
    <source>
        <dbReference type="SAM" id="Coils"/>
    </source>
</evidence>
<gene>
    <name evidence="3" type="ORF">LN736_18295</name>
</gene>
<organism evidence="3 4">
    <name type="scientific">Clostridium aromativorans</name>
    <dbReference type="NCBI Taxonomy" id="2836848"/>
    <lineage>
        <taxon>Bacteria</taxon>
        <taxon>Bacillati</taxon>
        <taxon>Bacillota</taxon>
        <taxon>Clostridia</taxon>
        <taxon>Eubacteriales</taxon>
        <taxon>Clostridiaceae</taxon>
        <taxon>Clostridium</taxon>
    </lineage>
</organism>
<keyword evidence="4" id="KW-1185">Reference proteome</keyword>
<feature type="transmembrane region" description="Helical" evidence="2">
    <location>
        <begin position="55"/>
        <end position="75"/>
    </location>
</feature>
<accession>A0ABS8NAG0</accession>
<sequence>MILLEILFLLAMTYAAVCDWKDRIVYTKTWIAASIISLSIALLKGYSIHKMLAYSLWFCLFLIIMDIVCTIIYKIKDRPFLVNRNLNAVEAVEKAEDNPTQENIDMARGFVFDSGNEKILSSRLDKLQQELNKFISQIELVNRCSEKVALAEISNTGADLYTAGAFLSCSTKSIPKKFRRNFYRRIKKLGLYRKIKELPDKIVDEKCYGIGWGDIKISPAVTLFYGSHGAFIMLLVLILSLLSQRFIKQDDDSIPLVTYMAIGCVIAFFINL</sequence>